<proteinExistence type="predicted"/>
<dbReference type="STRING" id="742152.A0A2H3JDG5"/>
<accession>A0A2H3JDG5</accession>
<dbReference type="AlphaFoldDB" id="A0A2H3JDG5"/>
<name>A0A2H3JDG5_WOLCO</name>
<feature type="compositionally biased region" description="Polar residues" evidence="1">
    <location>
        <begin position="146"/>
        <end position="160"/>
    </location>
</feature>
<dbReference type="OrthoDB" id="3227715at2759"/>
<feature type="region of interest" description="Disordered" evidence="1">
    <location>
        <begin position="146"/>
        <end position="205"/>
    </location>
</feature>
<reference evidence="2 3" key="1">
    <citation type="journal article" date="2012" name="Science">
        <title>The Paleozoic origin of enzymatic lignin decomposition reconstructed from 31 fungal genomes.</title>
        <authorList>
            <person name="Floudas D."/>
            <person name="Binder M."/>
            <person name="Riley R."/>
            <person name="Barry K."/>
            <person name="Blanchette R.A."/>
            <person name="Henrissat B."/>
            <person name="Martinez A.T."/>
            <person name="Otillar R."/>
            <person name="Spatafora J.W."/>
            <person name="Yadav J.S."/>
            <person name="Aerts A."/>
            <person name="Benoit I."/>
            <person name="Boyd A."/>
            <person name="Carlson A."/>
            <person name="Copeland A."/>
            <person name="Coutinho P.M."/>
            <person name="de Vries R.P."/>
            <person name="Ferreira P."/>
            <person name="Findley K."/>
            <person name="Foster B."/>
            <person name="Gaskell J."/>
            <person name="Glotzer D."/>
            <person name="Gorecki P."/>
            <person name="Heitman J."/>
            <person name="Hesse C."/>
            <person name="Hori C."/>
            <person name="Igarashi K."/>
            <person name="Jurgens J.A."/>
            <person name="Kallen N."/>
            <person name="Kersten P."/>
            <person name="Kohler A."/>
            <person name="Kuees U."/>
            <person name="Kumar T.K.A."/>
            <person name="Kuo A."/>
            <person name="LaButti K."/>
            <person name="Larrondo L.F."/>
            <person name="Lindquist E."/>
            <person name="Ling A."/>
            <person name="Lombard V."/>
            <person name="Lucas S."/>
            <person name="Lundell T."/>
            <person name="Martin R."/>
            <person name="McLaughlin D.J."/>
            <person name="Morgenstern I."/>
            <person name="Morin E."/>
            <person name="Murat C."/>
            <person name="Nagy L.G."/>
            <person name="Nolan M."/>
            <person name="Ohm R.A."/>
            <person name="Patyshakuliyeva A."/>
            <person name="Rokas A."/>
            <person name="Ruiz-Duenas F.J."/>
            <person name="Sabat G."/>
            <person name="Salamov A."/>
            <person name="Samejima M."/>
            <person name="Schmutz J."/>
            <person name="Slot J.C."/>
            <person name="St John F."/>
            <person name="Stenlid J."/>
            <person name="Sun H."/>
            <person name="Sun S."/>
            <person name="Syed K."/>
            <person name="Tsang A."/>
            <person name="Wiebenga A."/>
            <person name="Young D."/>
            <person name="Pisabarro A."/>
            <person name="Eastwood D.C."/>
            <person name="Martin F."/>
            <person name="Cullen D."/>
            <person name="Grigoriev I.V."/>
            <person name="Hibbett D.S."/>
        </authorList>
    </citation>
    <scope>NUCLEOTIDE SEQUENCE [LARGE SCALE GENOMIC DNA]</scope>
    <source>
        <strain evidence="2 3">MD-104</strain>
    </source>
</reference>
<evidence type="ECO:0000313" key="2">
    <source>
        <dbReference type="EMBL" id="PCH40292.1"/>
    </source>
</evidence>
<keyword evidence="3" id="KW-1185">Reference proteome</keyword>
<dbReference type="OMA" id="GTDYGPD"/>
<gene>
    <name evidence="2" type="ORF">WOLCODRAFT_143017</name>
</gene>
<dbReference type="EMBL" id="KB468053">
    <property type="protein sequence ID" value="PCH40292.1"/>
    <property type="molecule type" value="Genomic_DNA"/>
</dbReference>
<sequence>MPQVQYFIHAGGPQYAPPLLRAPSPASSIGTEYAEDLTDLVDRELSQEELQMKCEEKIGLHQPRMDEMAAAGDILLRPRPRNTAAEIELHKDVMRHLRERVKQLEEDELFEQTMLRGTQIGQEQLPTSDDVDVIMKSLMEMGPSLSKTTATQMQTSTDPQPETAATPWNALAILPKPSQAGSPGPSATPVLIGRRPTRLRPKERR</sequence>
<evidence type="ECO:0000313" key="3">
    <source>
        <dbReference type="Proteomes" id="UP000218811"/>
    </source>
</evidence>
<feature type="compositionally biased region" description="Basic residues" evidence="1">
    <location>
        <begin position="195"/>
        <end position="205"/>
    </location>
</feature>
<dbReference type="Proteomes" id="UP000218811">
    <property type="component" value="Unassembled WGS sequence"/>
</dbReference>
<organism evidence="2 3">
    <name type="scientific">Wolfiporia cocos (strain MD-104)</name>
    <name type="common">Brown rot fungus</name>
    <dbReference type="NCBI Taxonomy" id="742152"/>
    <lineage>
        <taxon>Eukaryota</taxon>
        <taxon>Fungi</taxon>
        <taxon>Dikarya</taxon>
        <taxon>Basidiomycota</taxon>
        <taxon>Agaricomycotina</taxon>
        <taxon>Agaricomycetes</taxon>
        <taxon>Polyporales</taxon>
        <taxon>Phaeolaceae</taxon>
        <taxon>Wolfiporia</taxon>
    </lineage>
</organism>
<evidence type="ECO:0000256" key="1">
    <source>
        <dbReference type="SAM" id="MobiDB-lite"/>
    </source>
</evidence>
<protein>
    <submittedName>
        <fullName evidence="2">Uncharacterized protein</fullName>
    </submittedName>
</protein>